<evidence type="ECO:0000313" key="2">
    <source>
        <dbReference type="Proteomes" id="UP001143347"/>
    </source>
</evidence>
<dbReference type="InterPro" id="IPR016888">
    <property type="entry name" value="UCP028498"/>
</dbReference>
<sequence>MSGRWSLDMLSTVEAMRELEIAARRPDGRLLRFTPVWVVRSEDAVYVRTWYRRESGWYGHASASGMARVRLGADELDVSVTDVGALVGRLREAVDASYHAKYGGPGSGSVDRMVGDEAAQTTLRLMPV</sequence>
<comment type="caution">
    <text evidence="1">The sequence shown here is derived from an EMBL/GenBank/DDBJ whole genome shotgun (WGS) entry which is preliminary data.</text>
</comment>
<dbReference type="AlphaFoldDB" id="A0A9X3I6F4"/>
<protein>
    <submittedName>
        <fullName evidence="1">DUF2255 family protein</fullName>
    </submittedName>
</protein>
<dbReference type="RefSeq" id="WP_235726040.1">
    <property type="nucleotide sequence ID" value="NZ_JAPKFM010000033.1"/>
</dbReference>
<reference evidence="1" key="1">
    <citation type="submission" date="2022-10" db="EMBL/GenBank/DDBJ databases">
        <title>WGS of marine actinomycetes from Thailand.</title>
        <authorList>
            <person name="Thawai C."/>
        </authorList>
    </citation>
    <scope>NUCLEOTIDE SEQUENCE</scope>
    <source>
        <strain evidence="1">SW21</strain>
    </source>
</reference>
<gene>
    <name evidence="1" type="ORF">OSB52_22365</name>
</gene>
<dbReference type="EMBL" id="JAPKFM010000033">
    <property type="protein sequence ID" value="MCX2966823.1"/>
    <property type="molecule type" value="Genomic_DNA"/>
</dbReference>
<evidence type="ECO:0000313" key="1">
    <source>
        <dbReference type="EMBL" id="MCX2966823.1"/>
    </source>
</evidence>
<organism evidence="1 2">
    <name type="scientific">Gordonia aquimaris</name>
    <dbReference type="NCBI Taxonomy" id="2984863"/>
    <lineage>
        <taxon>Bacteria</taxon>
        <taxon>Bacillati</taxon>
        <taxon>Actinomycetota</taxon>
        <taxon>Actinomycetes</taxon>
        <taxon>Mycobacteriales</taxon>
        <taxon>Gordoniaceae</taxon>
        <taxon>Gordonia</taxon>
    </lineage>
</organism>
<proteinExistence type="predicted"/>
<dbReference type="Proteomes" id="UP001143347">
    <property type="component" value="Unassembled WGS sequence"/>
</dbReference>
<keyword evidence="2" id="KW-1185">Reference proteome</keyword>
<name>A0A9X3I6F4_9ACTN</name>
<dbReference type="Pfam" id="PF10012">
    <property type="entry name" value="DUF2255"/>
    <property type="match status" value="1"/>
</dbReference>
<accession>A0A9X3I6F4</accession>